<sequence>MLSRCSVAVTKRSIVSASIVLKVTNDEVPQSDGFYPLRASSAG</sequence>
<reference evidence="1" key="2">
    <citation type="journal article" date="2015" name="Fish Shellfish Immunol.">
        <title>Early steps in the European eel (Anguilla anguilla)-Vibrio vulnificus interaction in the gills: Role of the RtxA13 toxin.</title>
        <authorList>
            <person name="Callol A."/>
            <person name="Pajuelo D."/>
            <person name="Ebbesson L."/>
            <person name="Teles M."/>
            <person name="MacKenzie S."/>
            <person name="Amaro C."/>
        </authorList>
    </citation>
    <scope>NUCLEOTIDE SEQUENCE</scope>
</reference>
<proteinExistence type="predicted"/>
<protein>
    <submittedName>
        <fullName evidence="1">Uncharacterized protein</fullName>
    </submittedName>
</protein>
<dbReference type="EMBL" id="GBXM01091765">
    <property type="protein sequence ID" value="JAH16812.1"/>
    <property type="molecule type" value="Transcribed_RNA"/>
</dbReference>
<reference evidence="1" key="1">
    <citation type="submission" date="2014-11" db="EMBL/GenBank/DDBJ databases">
        <authorList>
            <person name="Amaro Gonzalez C."/>
        </authorList>
    </citation>
    <scope>NUCLEOTIDE SEQUENCE</scope>
</reference>
<accession>A0A0E9QK02</accession>
<name>A0A0E9QK02_ANGAN</name>
<dbReference type="AlphaFoldDB" id="A0A0E9QK02"/>
<evidence type="ECO:0000313" key="1">
    <source>
        <dbReference type="EMBL" id="JAH16812.1"/>
    </source>
</evidence>
<organism evidence="1">
    <name type="scientific">Anguilla anguilla</name>
    <name type="common">European freshwater eel</name>
    <name type="synonym">Muraena anguilla</name>
    <dbReference type="NCBI Taxonomy" id="7936"/>
    <lineage>
        <taxon>Eukaryota</taxon>
        <taxon>Metazoa</taxon>
        <taxon>Chordata</taxon>
        <taxon>Craniata</taxon>
        <taxon>Vertebrata</taxon>
        <taxon>Euteleostomi</taxon>
        <taxon>Actinopterygii</taxon>
        <taxon>Neopterygii</taxon>
        <taxon>Teleostei</taxon>
        <taxon>Anguilliformes</taxon>
        <taxon>Anguillidae</taxon>
        <taxon>Anguilla</taxon>
    </lineage>
</organism>